<dbReference type="RefSeq" id="XP_030374313.1">
    <property type="nucleotide sequence ID" value="XM_030518453.1"/>
</dbReference>
<reference evidence="5" key="1">
    <citation type="submission" date="2025-08" db="UniProtKB">
        <authorList>
            <consortium name="RefSeq"/>
        </authorList>
    </citation>
    <scope>IDENTIFICATION</scope>
    <source>
        <strain evidence="5">11010-0011.00</strain>
        <tissue evidence="5">Whole body</tissue>
    </source>
</reference>
<keyword evidence="3" id="KW-0732">Signal</keyword>
<dbReference type="CDD" id="cd09120">
    <property type="entry name" value="PLDc_DNaseII_1"/>
    <property type="match status" value="1"/>
</dbReference>
<dbReference type="AlphaFoldDB" id="A0A6J2TGV4"/>
<evidence type="ECO:0000256" key="2">
    <source>
        <dbReference type="ARBA" id="ARBA00022801"/>
    </source>
</evidence>
<dbReference type="PANTHER" id="PTHR10858">
    <property type="entry name" value="DEOXYRIBONUCLEASE II"/>
    <property type="match status" value="1"/>
</dbReference>
<dbReference type="CTD" id="48228"/>
<gene>
    <name evidence="5" type="primary">LOC115623899</name>
</gene>
<evidence type="ECO:0000256" key="3">
    <source>
        <dbReference type="SAM" id="SignalP"/>
    </source>
</evidence>
<feature type="signal peptide" evidence="3">
    <location>
        <begin position="1"/>
        <end position="18"/>
    </location>
</feature>
<dbReference type="PANTHER" id="PTHR10858:SF23">
    <property type="entry name" value="DEOXYRIBONUCLEASE II"/>
    <property type="match status" value="1"/>
</dbReference>
<keyword evidence="4" id="KW-1185">Reference proteome</keyword>
<dbReference type="OrthoDB" id="10261598at2759"/>
<sequence length="366" mass="40961">MRWIFIFPILLAVGGAQAQSANKVSCKDEQGNDVDWWYIYKLPKHFNLASGAGGQDISGLRYLYVTSGSYDNWQLSGRRIGDPDSLTARTLSPLFRDERNVLLAAYNDEFPNGTVSVTGGHAKGVVATDGQTGVWLVHSVPKFPTIPEYSYPTSGEQYAQSFLCLTLDAAGVEKVGEILVYNEPHFYYERNPFHHTADEQFPSLERALRHQWRTQEPYQKDIELQTLGGKEFRVFGKSPRANVELYADVVAPALDVNLFVEAWRDGAGNLPNSCSASDKVYNVEEISSPELSVDFKTTHDHSKWAVSEEKGIKVHRWRIGGTDWTCVGDINRQQTQLKRGGGTVCHKSSTIAGLYRKLVANYDKCN</sequence>
<dbReference type="Pfam" id="PF03265">
    <property type="entry name" value="DNase_II"/>
    <property type="match status" value="1"/>
</dbReference>
<dbReference type="Proteomes" id="UP000504634">
    <property type="component" value="Unplaced"/>
</dbReference>
<dbReference type="GO" id="GO:0006309">
    <property type="term" value="P:apoptotic DNA fragmentation"/>
    <property type="evidence" value="ECO:0007669"/>
    <property type="project" value="TreeGrafter"/>
</dbReference>
<dbReference type="InterPro" id="IPR004947">
    <property type="entry name" value="DNase_II"/>
</dbReference>
<name>A0A6J2TGV4_DROLE</name>
<dbReference type="CDD" id="cd09121">
    <property type="entry name" value="PLDc_DNaseII_2"/>
    <property type="match status" value="1"/>
</dbReference>
<feature type="chain" id="PRO_5026862471" evidence="3">
    <location>
        <begin position="19"/>
        <end position="366"/>
    </location>
</feature>
<accession>A0A6J2TGV4</accession>
<proteinExistence type="inferred from homology"/>
<dbReference type="GO" id="GO:0004531">
    <property type="term" value="F:deoxyribonuclease II activity"/>
    <property type="evidence" value="ECO:0007669"/>
    <property type="project" value="InterPro"/>
</dbReference>
<evidence type="ECO:0000256" key="1">
    <source>
        <dbReference type="ARBA" id="ARBA00007527"/>
    </source>
</evidence>
<comment type="similarity">
    <text evidence="1">Belongs to the DNase II family.</text>
</comment>
<organism evidence="4 5">
    <name type="scientific">Drosophila lebanonensis</name>
    <name type="common">Fruit fly</name>
    <name type="synonym">Scaptodrosophila lebanonensis</name>
    <dbReference type="NCBI Taxonomy" id="7225"/>
    <lineage>
        <taxon>Eukaryota</taxon>
        <taxon>Metazoa</taxon>
        <taxon>Ecdysozoa</taxon>
        <taxon>Arthropoda</taxon>
        <taxon>Hexapoda</taxon>
        <taxon>Insecta</taxon>
        <taxon>Pterygota</taxon>
        <taxon>Neoptera</taxon>
        <taxon>Endopterygota</taxon>
        <taxon>Diptera</taxon>
        <taxon>Brachycera</taxon>
        <taxon>Muscomorpha</taxon>
        <taxon>Ephydroidea</taxon>
        <taxon>Drosophilidae</taxon>
        <taxon>Scaptodrosophila</taxon>
    </lineage>
</organism>
<evidence type="ECO:0000313" key="5">
    <source>
        <dbReference type="RefSeq" id="XP_030374313.1"/>
    </source>
</evidence>
<keyword evidence="2" id="KW-0378">Hydrolase</keyword>
<evidence type="ECO:0000313" key="4">
    <source>
        <dbReference type="Proteomes" id="UP000504634"/>
    </source>
</evidence>
<protein>
    <submittedName>
        <fullName evidence="5">Plancitoxin-1</fullName>
    </submittedName>
</protein>
<dbReference type="GeneID" id="115623899"/>